<feature type="compositionally biased region" description="Basic and acidic residues" evidence="1">
    <location>
        <begin position="356"/>
        <end position="365"/>
    </location>
</feature>
<name>A0A7S3LJA4_9STRA</name>
<dbReference type="InterPro" id="IPR029058">
    <property type="entry name" value="AB_hydrolase_fold"/>
</dbReference>
<dbReference type="GO" id="GO:0003677">
    <property type="term" value="F:DNA binding"/>
    <property type="evidence" value="ECO:0007669"/>
    <property type="project" value="InterPro"/>
</dbReference>
<dbReference type="PANTHER" id="PTHR31591:SF1">
    <property type="entry name" value="UPF0613 PROTEIN PB24D3.06C"/>
    <property type="match status" value="1"/>
</dbReference>
<dbReference type="AlphaFoldDB" id="A0A7S3LJA4"/>
<feature type="compositionally biased region" description="Basic residues" evidence="1">
    <location>
        <begin position="315"/>
        <end position="326"/>
    </location>
</feature>
<dbReference type="Pfam" id="PF08538">
    <property type="entry name" value="DUF1749"/>
    <property type="match status" value="1"/>
</dbReference>
<dbReference type="InterPro" id="IPR013744">
    <property type="entry name" value="SidJ"/>
</dbReference>
<evidence type="ECO:0000256" key="1">
    <source>
        <dbReference type="SAM" id="MobiDB-lite"/>
    </source>
</evidence>
<organism evidence="2">
    <name type="scientific">Aplanochytrium stocchinoi</name>
    <dbReference type="NCBI Taxonomy" id="215587"/>
    <lineage>
        <taxon>Eukaryota</taxon>
        <taxon>Sar</taxon>
        <taxon>Stramenopiles</taxon>
        <taxon>Bigyra</taxon>
        <taxon>Labyrinthulomycetes</taxon>
        <taxon>Thraustochytrida</taxon>
        <taxon>Thraustochytriidae</taxon>
        <taxon>Aplanochytrium</taxon>
    </lineage>
</organism>
<feature type="compositionally biased region" description="Basic residues" evidence="1">
    <location>
        <begin position="366"/>
        <end position="380"/>
    </location>
</feature>
<sequence length="456" mass="49991">MAENGGVLGGVLHEYGEKLHAFESGEIGSNKVVVVLGGLTDGLLACKYVPVLSRAVQLKGYAVIQPLLSSSYNMFGTNTLLKDVEDLTKLFSYLTTTESSGRKKAVDQVVMVGHSTGCQICVYFCLRLPKEIKSRINVKMVVLQGPISDREALGLEMPEKEIKSLLIKAKSLMEEKRNKEIVHLLYGIAPVNAERFLDLFSKGGRDDMFSSDLSDEELGNALGHMSKLKTIVAVSGRDEYVPLNTYPKLADRLAAAAGTNAEVLFLKNADHGLSSNSATNEFVNFVVNRCEGTGGIKRGRGRPKKFKPEIDNSAKRPRGRPKGWRKFKNEKIRSDVKAPKRGRGRPKGSLNKSKISHSDMNEPKPGRGRPRGSLNKKKRSHSDMKYSVGRIKSSGDATDSDAGSIERKKGRGRAIGSLNILKPPGASIEELEEQVAELENLLKAKSTKTRLNKISR</sequence>
<feature type="region of interest" description="Disordered" evidence="1">
    <location>
        <begin position="293"/>
        <end position="411"/>
    </location>
</feature>
<reference evidence="2" key="1">
    <citation type="submission" date="2021-01" db="EMBL/GenBank/DDBJ databases">
        <authorList>
            <person name="Corre E."/>
            <person name="Pelletier E."/>
            <person name="Niang G."/>
            <person name="Scheremetjew M."/>
            <person name="Finn R."/>
            <person name="Kale V."/>
            <person name="Holt S."/>
            <person name="Cochrane G."/>
            <person name="Meng A."/>
            <person name="Brown T."/>
            <person name="Cohen L."/>
        </authorList>
    </citation>
    <scope>NUCLEOTIDE SEQUENCE</scope>
    <source>
        <strain evidence="2">GSBS06</strain>
    </source>
</reference>
<dbReference type="InterPro" id="IPR017956">
    <property type="entry name" value="AT_hook_DNA-bd_motif"/>
</dbReference>
<protein>
    <submittedName>
        <fullName evidence="2">Uncharacterized protein</fullName>
    </submittedName>
</protein>
<feature type="compositionally biased region" description="Basic and acidic residues" evidence="1">
    <location>
        <begin position="327"/>
        <end position="338"/>
    </location>
</feature>
<dbReference type="EMBL" id="HBIN01004728">
    <property type="protein sequence ID" value="CAE0433035.1"/>
    <property type="molecule type" value="Transcribed_RNA"/>
</dbReference>
<dbReference type="Gene3D" id="3.40.50.1820">
    <property type="entry name" value="alpha/beta hydrolase"/>
    <property type="match status" value="1"/>
</dbReference>
<feature type="compositionally biased region" description="Low complexity" evidence="1">
    <location>
        <begin position="394"/>
        <end position="403"/>
    </location>
</feature>
<dbReference type="PANTHER" id="PTHR31591">
    <property type="entry name" value="UPF0613 PROTEIN PB24D3.06C"/>
    <property type="match status" value="1"/>
</dbReference>
<accession>A0A7S3LJA4</accession>
<dbReference type="SUPFAM" id="SSF53474">
    <property type="entry name" value="alpha/beta-Hydrolases"/>
    <property type="match status" value="1"/>
</dbReference>
<proteinExistence type="predicted"/>
<gene>
    <name evidence="2" type="ORF">ASTO00021_LOCUS3353</name>
</gene>
<dbReference type="PRINTS" id="PR00929">
    <property type="entry name" value="ATHOOK"/>
</dbReference>
<evidence type="ECO:0000313" key="2">
    <source>
        <dbReference type="EMBL" id="CAE0433035.1"/>
    </source>
</evidence>
<dbReference type="SMART" id="SM00384">
    <property type="entry name" value="AT_hook"/>
    <property type="match status" value="4"/>
</dbReference>